<feature type="transmembrane region" description="Helical" evidence="10">
    <location>
        <begin position="293"/>
        <end position="311"/>
    </location>
</feature>
<dbReference type="PROSITE" id="PS50893">
    <property type="entry name" value="ABC_TRANSPORTER_2"/>
    <property type="match status" value="2"/>
</dbReference>
<evidence type="ECO:0000256" key="2">
    <source>
        <dbReference type="ARBA" id="ARBA00022448"/>
    </source>
</evidence>
<dbReference type="PANTHER" id="PTHR24223:SF443">
    <property type="entry name" value="MULTIDRUG-RESISTANCE LIKE PROTEIN 1, ISOFORM I"/>
    <property type="match status" value="1"/>
</dbReference>
<dbReference type="InterPro" id="IPR017871">
    <property type="entry name" value="ABC_transporter-like_CS"/>
</dbReference>
<comment type="subcellular location">
    <subcellularLocation>
        <location evidence="1">Vacuole membrane</location>
        <topology evidence="1">Multi-pass membrane protein</topology>
    </subcellularLocation>
</comment>
<dbReference type="InterPro" id="IPR027417">
    <property type="entry name" value="P-loop_NTPase"/>
</dbReference>
<keyword evidence="4" id="KW-0677">Repeat</keyword>
<dbReference type="PROSITE" id="PS00211">
    <property type="entry name" value="ABC_TRANSPORTER_1"/>
    <property type="match status" value="2"/>
</dbReference>
<evidence type="ECO:0000256" key="6">
    <source>
        <dbReference type="ARBA" id="ARBA00022840"/>
    </source>
</evidence>
<evidence type="ECO:0000256" key="7">
    <source>
        <dbReference type="ARBA" id="ARBA00022989"/>
    </source>
</evidence>
<name>A0A8K1CFD7_PYTOL</name>
<dbReference type="InterPro" id="IPR036640">
    <property type="entry name" value="ABC1_TM_sf"/>
</dbReference>
<feature type="transmembrane region" description="Helical" evidence="10">
    <location>
        <begin position="368"/>
        <end position="395"/>
    </location>
</feature>
<feature type="transmembrane region" description="Helical" evidence="10">
    <location>
        <begin position="148"/>
        <end position="168"/>
    </location>
</feature>
<accession>A0A8K1CFD7</accession>
<feature type="region of interest" description="Disordered" evidence="9">
    <location>
        <begin position="1"/>
        <end position="27"/>
    </location>
</feature>
<keyword evidence="8 10" id="KW-0472">Membrane</keyword>
<reference evidence="13" key="1">
    <citation type="submission" date="2019-03" db="EMBL/GenBank/DDBJ databases">
        <title>Long read genome sequence of the mycoparasitic Pythium oligandrum ATCC 38472 isolated from sugarbeet rhizosphere.</title>
        <authorList>
            <person name="Gaulin E."/>
        </authorList>
    </citation>
    <scope>NUCLEOTIDE SEQUENCE</scope>
    <source>
        <strain evidence="13">ATCC 38472_TT</strain>
    </source>
</reference>
<evidence type="ECO:0000256" key="9">
    <source>
        <dbReference type="SAM" id="MobiDB-lite"/>
    </source>
</evidence>
<dbReference type="SUPFAM" id="SSF52540">
    <property type="entry name" value="P-loop containing nucleoside triphosphate hydrolases"/>
    <property type="match status" value="2"/>
</dbReference>
<dbReference type="InterPro" id="IPR003593">
    <property type="entry name" value="AAA+_ATPase"/>
</dbReference>
<evidence type="ECO:0000259" key="12">
    <source>
        <dbReference type="PROSITE" id="PS50929"/>
    </source>
</evidence>
<gene>
    <name evidence="13" type="ORF">Poli38472_009693</name>
</gene>
<keyword evidence="2" id="KW-0813">Transport</keyword>
<evidence type="ECO:0000256" key="5">
    <source>
        <dbReference type="ARBA" id="ARBA00022741"/>
    </source>
</evidence>
<dbReference type="InterPro" id="IPR011527">
    <property type="entry name" value="ABC1_TM_dom"/>
</dbReference>
<evidence type="ECO:0000256" key="3">
    <source>
        <dbReference type="ARBA" id="ARBA00022692"/>
    </source>
</evidence>
<dbReference type="Pfam" id="PF00664">
    <property type="entry name" value="ABC_membrane"/>
    <property type="match status" value="2"/>
</dbReference>
<dbReference type="Proteomes" id="UP000794436">
    <property type="component" value="Unassembled WGS sequence"/>
</dbReference>
<dbReference type="Gene3D" id="1.20.1560.10">
    <property type="entry name" value="ABC transporter type 1, transmembrane domain"/>
    <property type="match status" value="2"/>
</dbReference>
<keyword evidence="5" id="KW-0547">Nucleotide-binding</keyword>
<dbReference type="GO" id="GO:0005774">
    <property type="term" value="C:vacuolar membrane"/>
    <property type="evidence" value="ECO:0007669"/>
    <property type="project" value="UniProtKB-SubCell"/>
</dbReference>
<dbReference type="CDD" id="cd18580">
    <property type="entry name" value="ABC_6TM_ABCC_D2"/>
    <property type="match status" value="1"/>
</dbReference>
<keyword evidence="14" id="KW-1185">Reference proteome</keyword>
<feature type="transmembrane region" description="Helical" evidence="10">
    <location>
        <begin position="407"/>
        <end position="431"/>
    </location>
</feature>
<dbReference type="GO" id="GO:0005524">
    <property type="term" value="F:ATP binding"/>
    <property type="evidence" value="ECO:0007669"/>
    <property type="project" value="UniProtKB-KW"/>
</dbReference>
<dbReference type="CDD" id="cd03244">
    <property type="entry name" value="ABCC_MRP_domain2"/>
    <property type="match status" value="1"/>
</dbReference>
<dbReference type="InterPro" id="IPR044746">
    <property type="entry name" value="ABCC_6TM_D1"/>
</dbReference>
<dbReference type="PROSITE" id="PS50929">
    <property type="entry name" value="ABC_TM1F"/>
    <property type="match status" value="2"/>
</dbReference>
<feature type="domain" description="ABC transmembrane type-1" evidence="12">
    <location>
        <begin position="850"/>
        <end position="1094"/>
    </location>
</feature>
<evidence type="ECO:0000256" key="1">
    <source>
        <dbReference type="ARBA" id="ARBA00004128"/>
    </source>
</evidence>
<organism evidence="13 14">
    <name type="scientific">Pythium oligandrum</name>
    <name type="common">Mycoparasitic fungus</name>
    <dbReference type="NCBI Taxonomy" id="41045"/>
    <lineage>
        <taxon>Eukaryota</taxon>
        <taxon>Sar</taxon>
        <taxon>Stramenopiles</taxon>
        <taxon>Oomycota</taxon>
        <taxon>Peronosporomycetes</taxon>
        <taxon>Pythiales</taxon>
        <taxon>Pythiaceae</taxon>
        <taxon>Pythium</taxon>
    </lineage>
</organism>
<dbReference type="FunFam" id="3.40.50.300:FF:000997">
    <property type="entry name" value="Multidrug resistance-associated protein 1"/>
    <property type="match status" value="1"/>
</dbReference>
<feature type="domain" description="ABC transmembrane type-1" evidence="12">
    <location>
        <begin position="157"/>
        <end position="432"/>
    </location>
</feature>
<evidence type="ECO:0000256" key="8">
    <source>
        <dbReference type="ARBA" id="ARBA00023136"/>
    </source>
</evidence>
<evidence type="ECO:0000259" key="11">
    <source>
        <dbReference type="PROSITE" id="PS50893"/>
    </source>
</evidence>
<feature type="domain" description="ABC transporter" evidence="11">
    <location>
        <begin position="492"/>
        <end position="729"/>
    </location>
</feature>
<keyword evidence="7 10" id="KW-1133">Transmembrane helix</keyword>
<dbReference type="CDD" id="cd18579">
    <property type="entry name" value="ABC_6TM_ABCC_D1"/>
    <property type="match status" value="1"/>
</dbReference>
<dbReference type="EMBL" id="SPLM01000074">
    <property type="protein sequence ID" value="TMW62200.1"/>
    <property type="molecule type" value="Genomic_DNA"/>
</dbReference>
<feature type="transmembrane region" description="Helical" evidence="10">
    <location>
        <begin position="954"/>
        <end position="971"/>
    </location>
</feature>
<feature type="transmembrane region" description="Helical" evidence="10">
    <location>
        <begin position="803"/>
        <end position="823"/>
    </location>
</feature>
<feature type="domain" description="ABC transporter" evidence="11">
    <location>
        <begin position="1131"/>
        <end position="1365"/>
    </location>
</feature>
<feature type="transmembrane region" description="Helical" evidence="10">
    <location>
        <begin position="188"/>
        <end position="211"/>
    </location>
</feature>
<sequence length="1374" mass="151959">MGVFSPRRSEDDGHYVAAPPTPNTASINYQAEPKLLNDVAPKKLSRVERYAQQPPLWERENPLHTASVLSQYTAQWVQPLLVLGADKVLEKEDMWQVCPPDTCEALAPLFTKQYQFHVHDQQAASESSGYWWSSPFAMALLLTFKRQVIVIFLNHTIYTAAMVLQPFFAQAILAYLNDRENSFHISSGVVLVVLISLVSLIGMTCLNYAFFISSRIGANMRSIIMDVVFQKALRLSSVARQAYTTGEIVTLMSVDTEHIFHSVITGPWVILSPATIIVTIVIIIAMYGIVPAVAGGGFMLVILFVSIKLGSRISVVQDELLHVVEERVKITSEALQGIRVMKFYAWEDSLAHRVEAIRSVEVQLYRRFHLLTVINTAILFLLPVVSCALVFGVYIVTEGTINVTDAFVMIAMVNISRFAVSQFPLAITALAQARVAFRRLDTYMASDELGAFALLPSKDEKKPVESLPNGYISVRNAHFIWTESTTSSVPEVVVDDIDASTVEALPEGFTPSLAEAHHVFALEGVNIEIDPGSLVMIVGTVGSGKTSLLNALLGEMKRMSGVCQVAGEVAFVGQESWIRNASVKENILFESTFNSKRYEQVLEATQLALDLNSLPDGDQTEIGERGINLSGGQKARVTIARAMYRENYEILILDDPLSAVDPHVAHAIFDECVVGLAKEKTRLLVLNSHYDLLPHADKILVIQHGRIVGDGTYSEILSQFPDLGSQGQKLKQKEEDVIDEHESIEVEKVKGHTAAHAAATADVTILNNDAIEKNEGGGLVQEEDRVKGRVSGQVYRAYFDETGYNGILVGAVLIGVFGIAQGLRIGGDWWQGHWAKQMPRRDIDPDYSDSWYIGWYVGFILLCTVATFARGVLLMESSMRSAKNMHDELFRRVLDAPVNRYFDVTPVGRILNRFSNDLDQVDSNLPQQYQLLFQAATIVVGCLVVCGMASYWIAISYIPIIGIFAITGLYFKRSSREIKRLEGVTRTPVFNLFGETLNGLDTIRAFHMDDKFIKLNRSAVDDNATFYFNFWATGRWLAVRLDWLSVVVIFVVSLYIVVSKGSIPSTAAGISITYSLMLTSMVQWFVRSADQTDNAMTSVERLLHFRTIPFEKDGSDCAPINPALWPSNGSIRFDNLCLKYRPELPLVLRGVSMEIAGGEKVGICGRTGAGKSSLMIALFRICEFESGSLFIDGVDISQLKLRELRRSLAIIPQDPVLFSGSLRENLDPYGDYSDEAIWNVLKQVHLADAVTKWGAGLEFTVSERGDNLSVGQRQLVCIGRALLKDSKIVVLDEATANVDSATDNLIQATIKETFRSKTVLIIAHRINTIMHCDKIAVMDAGKVAEFGSPADLLGQPDSIFASLAKRAALVEGEQ</sequence>
<dbReference type="FunFam" id="1.20.1560.10:FF:000123">
    <property type="entry name" value="Mini-chromosome maintenance complex-binding protein"/>
    <property type="match status" value="1"/>
</dbReference>
<protein>
    <submittedName>
        <fullName evidence="13">Uncharacterized protein</fullName>
    </submittedName>
</protein>
<dbReference type="GO" id="GO:0140359">
    <property type="term" value="F:ABC-type transporter activity"/>
    <property type="evidence" value="ECO:0007669"/>
    <property type="project" value="InterPro"/>
</dbReference>
<comment type="caution">
    <text evidence="13">The sequence shown here is derived from an EMBL/GenBank/DDBJ whole genome shotgun (WGS) entry which is preliminary data.</text>
</comment>
<feature type="transmembrane region" description="Helical" evidence="10">
    <location>
        <begin position="268"/>
        <end position="287"/>
    </location>
</feature>
<feature type="transmembrane region" description="Helical" evidence="10">
    <location>
        <begin position="1037"/>
        <end position="1057"/>
    </location>
</feature>
<dbReference type="FunFam" id="3.40.50.300:FF:000630">
    <property type="entry name" value="ATP-binding cassette (ABC) transporter, putative"/>
    <property type="match status" value="1"/>
</dbReference>
<dbReference type="InterPro" id="IPR050173">
    <property type="entry name" value="ABC_transporter_C-like"/>
</dbReference>
<dbReference type="OrthoDB" id="6500128at2759"/>
<feature type="transmembrane region" description="Helical" evidence="10">
    <location>
        <begin position="853"/>
        <end position="875"/>
    </location>
</feature>
<keyword evidence="3 10" id="KW-0812">Transmembrane</keyword>
<keyword evidence="6" id="KW-0067">ATP-binding</keyword>
<evidence type="ECO:0000256" key="4">
    <source>
        <dbReference type="ARBA" id="ARBA00022737"/>
    </source>
</evidence>
<dbReference type="CDD" id="cd03250">
    <property type="entry name" value="ABCC_MRP_domain1"/>
    <property type="match status" value="1"/>
</dbReference>
<dbReference type="SMART" id="SM00382">
    <property type="entry name" value="AAA"/>
    <property type="match status" value="2"/>
</dbReference>
<proteinExistence type="predicted"/>
<feature type="transmembrane region" description="Helical" evidence="10">
    <location>
        <begin position="931"/>
        <end position="948"/>
    </location>
</feature>
<evidence type="ECO:0000313" key="13">
    <source>
        <dbReference type="EMBL" id="TMW62200.1"/>
    </source>
</evidence>
<evidence type="ECO:0000256" key="10">
    <source>
        <dbReference type="SAM" id="Phobius"/>
    </source>
</evidence>
<evidence type="ECO:0000313" key="14">
    <source>
        <dbReference type="Proteomes" id="UP000794436"/>
    </source>
</evidence>
<dbReference type="Pfam" id="PF00005">
    <property type="entry name" value="ABC_tran"/>
    <property type="match status" value="2"/>
</dbReference>
<dbReference type="GO" id="GO:0016887">
    <property type="term" value="F:ATP hydrolysis activity"/>
    <property type="evidence" value="ECO:0007669"/>
    <property type="project" value="InterPro"/>
</dbReference>
<dbReference type="SUPFAM" id="SSF90123">
    <property type="entry name" value="ABC transporter transmembrane region"/>
    <property type="match status" value="2"/>
</dbReference>
<dbReference type="InterPro" id="IPR003439">
    <property type="entry name" value="ABC_transporter-like_ATP-bd"/>
</dbReference>
<dbReference type="Gene3D" id="3.40.50.300">
    <property type="entry name" value="P-loop containing nucleotide triphosphate hydrolases"/>
    <property type="match status" value="2"/>
</dbReference>
<dbReference type="InterPro" id="IPR044726">
    <property type="entry name" value="ABCC_6TM_D2"/>
</dbReference>
<dbReference type="PANTHER" id="PTHR24223">
    <property type="entry name" value="ATP-BINDING CASSETTE SUB-FAMILY C"/>
    <property type="match status" value="1"/>
</dbReference>